<organism evidence="1">
    <name type="scientific">Cyanobacterium aponinum AL20115</name>
    <dbReference type="NCBI Taxonomy" id="3090662"/>
    <lineage>
        <taxon>Bacteria</taxon>
        <taxon>Bacillati</taxon>
        <taxon>Cyanobacteriota</taxon>
        <taxon>Cyanophyceae</taxon>
        <taxon>Oscillatoriophycideae</taxon>
        <taxon>Chroococcales</taxon>
        <taxon>Geminocystaceae</taxon>
        <taxon>Cyanobacterium</taxon>
    </lineage>
</organism>
<dbReference type="EMBL" id="CP138348">
    <property type="protein sequence ID" value="WPF88749.1"/>
    <property type="molecule type" value="Genomic_DNA"/>
</dbReference>
<proteinExistence type="predicted"/>
<protein>
    <submittedName>
        <fullName evidence="1">Uncharacterized protein</fullName>
    </submittedName>
</protein>
<gene>
    <name evidence="1" type="ORF">SAY89_00295</name>
</gene>
<evidence type="ECO:0000313" key="1">
    <source>
        <dbReference type="EMBL" id="WPF88749.1"/>
    </source>
</evidence>
<reference evidence="1" key="1">
    <citation type="submission" date="2023-11" db="EMBL/GenBank/DDBJ databases">
        <title>Genome sequence of Cyanobacterium aponinum BCRC AL20115.</title>
        <authorList>
            <person name="Chang H.-Y."/>
            <person name="Lin K.-M."/>
            <person name="Hsueh H.-T."/>
            <person name="Chu H.-A."/>
            <person name="Kuo C.-H."/>
        </authorList>
    </citation>
    <scope>NUCLEOTIDE SEQUENCE</scope>
    <source>
        <strain evidence="1">AL20115</strain>
    </source>
</reference>
<sequence length="731" mass="82127">MAETKKPRVDFIGELDGGWYWGEHQIPNYVPVNSNFNFDYSLQEDLLLPSEFFYNGNLPQDTLNEVRTVPSFFLGDNSPPDTSIYINAPTLADPKKINPLTTRIFTNDFLLTHRSEWELQGGYSWGEETISSPNFNSIWKLKSEVRESLRKDRVFTVDQVGSYLHLGTVRDTRQVITTQVTPVTLIGQELQMSLTGECIASDAPPNSICTYTPGLETDRNSIDPKSFVPLNINTTSNFGDIVTPKSLDAIAQPGFQQGADNQKIGLNLYFPNSGVVTGNSQGSNIILTRKEEFTNALAGSYIKIRQIVQANGEKAAIARTVKGVPIISNQDNNLLYSGLSFLNLILPELEPNLKASENTQPIKSSANRNLFFAANNSRLPSSSFVIYQAGKGEAMNTPDGIKTPDEIPPAYFNNIWFGLSPVIARFSEVFEGGYEIMKPIEVVESGGGEGGEDIDNIDFSSVVNDDFYSNNTLTSPYLQVYFTFFNQEATVAVKSIYSEKINYYPHLSFTGNITNNSSIFRYYFGAIFANDLKPYVGLDYTKNYNDWNYRIGGVGYLNSDQDYYSQINGNINYQVTLEENSTLTFYTAFQYALQNTTYIGDTISVTPLSEISLGTRLNVPKLMIGITNFWGLDNLENNSRSKMLVNIGINVTNYLYIGGYFAPYDQNSSRTRYGMNLNLNLDLDYNTPQLIFSWTNYEYNYGLDILGNQRSLSDNVFRLTFRIGQPNNPFR</sequence>
<dbReference type="AlphaFoldDB" id="A0AAF1C6D9"/>
<name>A0AAF1C6D9_9CHRO</name>
<accession>A0AAF1C6D9</accession>
<dbReference type="RefSeq" id="WP_099434879.1">
    <property type="nucleotide sequence ID" value="NZ_CP138348.1"/>
</dbReference>